<keyword evidence="2" id="KW-1185">Reference proteome</keyword>
<gene>
    <name evidence="1" type="ORF">OUZ56_028267</name>
</gene>
<reference evidence="1 2" key="1">
    <citation type="journal article" date="2023" name="Nucleic Acids Res.">
        <title>The hologenome of Daphnia magna reveals possible DNA methylation and microbiome-mediated evolution of the host genome.</title>
        <authorList>
            <person name="Chaturvedi A."/>
            <person name="Li X."/>
            <person name="Dhandapani V."/>
            <person name="Marshall H."/>
            <person name="Kissane S."/>
            <person name="Cuenca-Cambronero M."/>
            <person name="Asole G."/>
            <person name="Calvet F."/>
            <person name="Ruiz-Romero M."/>
            <person name="Marangio P."/>
            <person name="Guigo R."/>
            <person name="Rago D."/>
            <person name="Mirbahai L."/>
            <person name="Eastwood N."/>
            <person name="Colbourne J.K."/>
            <person name="Zhou J."/>
            <person name="Mallon E."/>
            <person name="Orsini L."/>
        </authorList>
    </citation>
    <scope>NUCLEOTIDE SEQUENCE [LARGE SCALE GENOMIC DNA]</scope>
    <source>
        <strain evidence="1">LRV0_1</strain>
    </source>
</reference>
<dbReference type="Proteomes" id="UP001234178">
    <property type="component" value="Unassembled WGS sequence"/>
</dbReference>
<proteinExistence type="predicted"/>
<protein>
    <submittedName>
        <fullName evidence="1">Uncharacterized protein</fullName>
    </submittedName>
</protein>
<name>A0ABR0B3B8_9CRUS</name>
<sequence length="83" mass="9754">MVERNTFEISVHYRRQSRTHKDQVRSLTWISNDDDYIVPCQIPLPLLSDGDYRSSKISKTDTLSSMNEHWNADVADKDLREEV</sequence>
<comment type="caution">
    <text evidence="1">The sequence shown here is derived from an EMBL/GenBank/DDBJ whole genome shotgun (WGS) entry which is preliminary data.</text>
</comment>
<accession>A0ABR0B3B8</accession>
<evidence type="ECO:0000313" key="2">
    <source>
        <dbReference type="Proteomes" id="UP001234178"/>
    </source>
</evidence>
<organism evidence="1 2">
    <name type="scientific">Daphnia magna</name>
    <dbReference type="NCBI Taxonomy" id="35525"/>
    <lineage>
        <taxon>Eukaryota</taxon>
        <taxon>Metazoa</taxon>
        <taxon>Ecdysozoa</taxon>
        <taxon>Arthropoda</taxon>
        <taxon>Crustacea</taxon>
        <taxon>Branchiopoda</taxon>
        <taxon>Diplostraca</taxon>
        <taxon>Cladocera</taxon>
        <taxon>Anomopoda</taxon>
        <taxon>Daphniidae</taxon>
        <taxon>Daphnia</taxon>
    </lineage>
</organism>
<evidence type="ECO:0000313" key="1">
    <source>
        <dbReference type="EMBL" id="KAK4036200.1"/>
    </source>
</evidence>
<dbReference type="EMBL" id="JAOYFB010000040">
    <property type="protein sequence ID" value="KAK4036200.1"/>
    <property type="molecule type" value="Genomic_DNA"/>
</dbReference>